<keyword evidence="2 6" id="KW-0645">Protease</keyword>
<dbReference type="Gene3D" id="2.60.40.10">
    <property type="entry name" value="Immunoglobulins"/>
    <property type="match status" value="2"/>
</dbReference>
<dbReference type="Pfam" id="PF18911">
    <property type="entry name" value="PKD_4"/>
    <property type="match status" value="1"/>
</dbReference>
<dbReference type="CDD" id="cd04842">
    <property type="entry name" value="Peptidases_S8_Kp43_protease"/>
    <property type="match status" value="1"/>
</dbReference>
<reference evidence="10 11" key="1">
    <citation type="submission" date="2019-09" db="EMBL/GenBank/DDBJ databases">
        <title>Genomes of Cryomorphaceae.</title>
        <authorList>
            <person name="Bowman J.P."/>
        </authorList>
    </citation>
    <scope>NUCLEOTIDE SEQUENCE [LARGE SCALE GENOMIC DNA]</scope>
    <source>
        <strain evidence="10 11">KCTC 52047</strain>
    </source>
</reference>
<accession>A0A6N6M617</accession>
<evidence type="ECO:0000256" key="5">
    <source>
        <dbReference type="ARBA" id="ARBA00022825"/>
    </source>
</evidence>
<dbReference type="NCBIfam" id="TIGR04183">
    <property type="entry name" value="Por_Secre_tail"/>
    <property type="match status" value="1"/>
</dbReference>
<protein>
    <submittedName>
        <fullName evidence="10">S8 family serine peptidase</fullName>
    </submittedName>
</protein>
<dbReference type="CDD" id="cd00146">
    <property type="entry name" value="PKD"/>
    <property type="match status" value="1"/>
</dbReference>
<dbReference type="SUPFAM" id="SSF52743">
    <property type="entry name" value="Subtilisin-like"/>
    <property type="match status" value="1"/>
</dbReference>
<dbReference type="PANTHER" id="PTHR43806">
    <property type="entry name" value="PEPTIDASE S8"/>
    <property type="match status" value="1"/>
</dbReference>
<dbReference type="PRINTS" id="PR00723">
    <property type="entry name" value="SUBTILISIN"/>
</dbReference>
<dbReference type="InterPro" id="IPR013783">
    <property type="entry name" value="Ig-like_fold"/>
</dbReference>
<dbReference type="InterPro" id="IPR023828">
    <property type="entry name" value="Peptidase_S8_Ser-AS"/>
</dbReference>
<dbReference type="GO" id="GO:0004252">
    <property type="term" value="F:serine-type endopeptidase activity"/>
    <property type="evidence" value="ECO:0007669"/>
    <property type="project" value="UniProtKB-UniRule"/>
</dbReference>
<dbReference type="InterPro" id="IPR000209">
    <property type="entry name" value="Peptidase_S8/S53_dom"/>
</dbReference>
<comment type="similarity">
    <text evidence="1 6">Belongs to the peptidase S8 family.</text>
</comment>
<dbReference type="SUPFAM" id="SSF49785">
    <property type="entry name" value="Galactose-binding domain-like"/>
    <property type="match status" value="1"/>
</dbReference>
<dbReference type="InterPro" id="IPR000601">
    <property type="entry name" value="PKD_dom"/>
</dbReference>
<dbReference type="Pfam" id="PF00082">
    <property type="entry name" value="Peptidase_S8"/>
    <property type="match status" value="1"/>
</dbReference>
<evidence type="ECO:0000259" key="9">
    <source>
        <dbReference type="PROSITE" id="PS50093"/>
    </source>
</evidence>
<keyword evidence="3 8" id="KW-0732">Signal</keyword>
<feature type="chain" id="PRO_5026736707" evidence="8">
    <location>
        <begin position="20"/>
        <end position="1752"/>
    </location>
</feature>
<feature type="domain" description="PKD" evidence="9">
    <location>
        <begin position="587"/>
        <end position="673"/>
    </location>
</feature>
<keyword evidence="4 6" id="KW-0378">Hydrolase</keyword>
<dbReference type="InterPro" id="IPR036852">
    <property type="entry name" value="Peptidase_S8/S53_dom_sf"/>
</dbReference>
<dbReference type="PROSITE" id="PS51892">
    <property type="entry name" value="SUBTILASE"/>
    <property type="match status" value="1"/>
</dbReference>
<dbReference type="Pfam" id="PF18962">
    <property type="entry name" value="Por_Secre_tail"/>
    <property type="match status" value="1"/>
</dbReference>
<evidence type="ECO:0000256" key="3">
    <source>
        <dbReference type="ARBA" id="ARBA00022729"/>
    </source>
</evidence>
<dbReference type="Gene3D" id="2.60.120.380">
    <property type="match status" value="1"/>
</dbReference>
<dbReference type="PROSITE" id="PS50093">
    <property type="entry name" value="PKD"/>
    <property type="match status" value="2"/>
</dbReference>
<dbReference type="InterPro" id="IPR026444">
    <property type="entry name" value="Secre_tail"/>
</dbReference>
<feature type="active site" description="Charge relay system" evidence="6">
    <location>
        <position position="153"/>
    </location>
</feature>
<feature type="active site" description="Charge relay system" evidence="6">
    <location>
        <position position="127"/>
    </location>
</feature>
<evidence type="ECO:0000256" key="4">
    <source>
        <dbReference type="ARBA" id="ARBA00022801"/>
    </source>
</evidence>
<sequence length="1752" mass="183223">MRYSLLVTLGLLTGLTSFAQSESYEKVKQEIKTEELNRFHQHLKDKFDKYKEQVEEYAQKSGRAPVLSIEDDGTISQLIGFDKRGFPIYYITDNVNAAISIRTDSVMPGVPGSYNLTGNTIVIGEWDGGNVLDTHQEFGSRVNNNDNGSTSSHATHVAGTMIASGVNPSAKGMATAASLEAWDFNGDEPEMTVFAGNGNILSNHSYGTITGWRYNSSQSIWRWYGDTTLSANEDDTFGRYNGTSADWDSIAVLNPYYLMVKSAGNDRNDGPNNQPVTHEIWDGSAWVTSSTVRAQDCPTGYDCMSSSSVSKNVLTIAAVQDVPNYTGPSSVNMSSFSGWGPTDDGRIKPDISANGVSLLSSDDDNNSDYSTKTGTSMSAPSVTGSIALLQDLQDSLYSSFLKSATMKALIIETALEAGSAPGPDYEYGWGLMNTKKAADVIAGSIHDTILEENLSNTSTYTLNVSSDGQQPLSATIAWTDVVGDVTFSNPLNNPALKLKNDLDLRIIGPNGTVTYDPYILDPSNPSNAATTGDNIRDNVEKVFISNPVAGNYTIEVTHKGNLINGAQDFGLVVTGKAPFTPSSGTPPTAAYTVSDSTVCVGESVTFTNASAGNIASQSWTFNGGTPGTSTAANPQVSYAAAGSYDVQLIVTNSSGLSDTITKVNHITVDTVPQVSFTFLNDLCVNAGDYPLTGNATPAGGTFTGPGVSGNLIDPVAAGLGFHDIIYTVTNGGCSASDTATTEVISVPIISHPDVGPVCDNSTPFTPQGGTPANGDYTGPGFTNNIFYPDSTSIGVDTIAYSFTDSNSCTVVDSFTIEMVAGPNVVVNDTQVCENVGSFVMNNASPAGGTFWGSGIDSTTNTFDPSVNGVDTTVFYYLANTSGCTAQDSGIIVVDSAPNVSFTLQSQYCLGTGTVDLSAVASPAGGTFQGPGITGTTFDPNAVGSGSYTIQYLLANPNGCADSVSQSFTVTSCGPQAQLFASDTGICVGESIEFEDVSLAGAIDRTWFFEGGNPTNSTNSIVNVTYDTVGVFDVVLIAEDTAGDFDTLTLVDYIQVDSVVQPQINFLNDVCINAGQIFMNATPSGGVFSGSSVFGNFFDPDTAGIGFDTIYYEYTNGVCAASDTHVTEVVPVPTVTHPNLTAICEGSAPFNPNLGTPQGGDYSGDGFFNNIFYPDSMGVGTDTAVYSYTDTNACTVVDTFEVTVVPGGSVSLVDTLGICDNATPFTLNTGSPAGGIYLGSGIDTTTGVFDPSMVGPGIVSYQYSANVGGCVATDTAIIEVVGSPQVSLSQQALVCAGADTIDLDGGSPMGGVYSGTGVTNNQFDASAVGVGNYLITYTYTDSNMCSAQDTATLSVVSNIQVTMSDSADICSTSESFDLMLGQPFGGIYSGPGIVNSGKKFKPQNVGAGSYDIVYSYDTNGCSGVDTATLDVIQGPTASLDPFAPVCVSQDTLELTGGSPAGGVYDAPGIDSIYVFPSLLGEGIYDIDYTVTDTSTGCFLTVTEPLEVTDGNSEIGGLDTAYCENDGPVTMSGSPAGGTFAGVGVFGVTFDPDLANDGLHRIEYRVTQGCTDTATKWVRVHPAPSVDSIQGSLGAVQGTSYTYFVAANNGTGYNWTATGGTITNVNNNVITVEWGSGSVGSLMVTQTNRFGCMDTATLDVDLFPLGVAVAKQIDKMSIYPNPVRDMLTIKGSLDERATATYRLMSITGQTLRTGRFNNPQNVNERIDVSDYASGIYFVVIQSENYTRTEKVVVQ</sequence>
<evidence type="ECO:0000313" key="11">
    <source>
        <dbReference type="Proteomes" id="UP000435357"/>
    </source>
</evidence>
<dbReference type="GO" id="GO:0006508">
    <property type="term" value="P:proteolysis"/>
    <property type="evidence" value="ECO:0007669"/>
    <property type="project" value="UniProtKB-KW"/>
</dbReference>
<proteinExistence type="inferred from homology"/>
<dbReference type="InterPro" id="IPR022409">
    <property type="entry name" value="PKD/Chitinase_dom"/>
</dbReference>
<feature type="domain" description="PKD" evidence="9">
    <location>
        <begin position="974"/>
        <end position="1060"/>
    </location>
</feature>
<dbReference type="PANTHER" id="PTHR43806:SF11">
    <property type="entry name" value="CEREVISIN-RELATED"/>
    <property type="match status" value="1"/>
</dbReference>
<evidence type="ECO:0000256" key="2">
    <source>
        <dbReference type="ARBA" id="ARBA00022670"/>
    </source>
</evidence>
<dbReference type="PROSITE" id="PS00138">
    <property type="entry name" value="SUBTILASE_SER"/>
    <property type="match status" value="1"/>
</dbReference>
<keyword evidence="11" id="KW-1185">Reference proteome</keyword>
<dbReference type="SMART" id="SM00089">
    <property type="entry name" value="PKD"/>
    <property type="match status" value="2"/>
</dbReference>
<dbReference type="InterPro" id="IPR035986">
    <property type="entry name" value="PKD_dom_sf"/>
</dbReference>
<organism evidence="10 11">
    <name type="scientific">Salibacter halophilus</name>
    <dbReference type="NCBI Taxonomy" id="1803916"/>
    <lineage>
        <taxon>Bacteria</taxon>
        <taxon>Pseudomonadati</taxon>
        <taxon>Bacteroidota</taxon>
        <taxon>Flavobacteriia</taxon>
        <taxon>Flavobacteriales</taxon>
        <taxon>Salibacteraceae</taxon>
        <taxon>Salibacter</taxon>
    </lineage>
</organism>
<feature type="region of interest" description="Disordered" evidence="7">
    <location>
        <begin position="350"/>
        <end position="376"/>
    </location>
</feature>
<dbReference type="InterPro" id="IPR034058">
    <property type="entry name" value="TagA/B/C/D_pept_dom"/>
</dbReference>
<evidence type="ECO:0000256" key="6">
    <source>
        <dbReference type="PROSITE-ProRule" id="PRU01240"/>
    </source>
</evidence>
<feature type="active site" description="Charge relay system" evidence="6">
    <location>
        <position position="376"/>
    </location>
</feature>
<dbReference type="EMBL" id="WACR01000007">
    <property type="protein sequence ID" value="KAB1063740.1"/>
    <property type="molecule type" value="Genomic_DNA"/>
</dbReference>
<dbReference type="InterPro" id="IPR008979">
    <property type="entry name" value="Galactose-bd-like_sf"/>
</dbReference>
<dbReference type="RefSeq" id="WP_151168493.1">
    <property type="nucleotide sequence ID" value="NZ_WACR01000007.1"/>
</dbReference>
<gene>
    <name evidence="10" type="ORF">F3059_09230</name>
</gene>
<dbReference type="Gene3D" id="3.40.50.200">
    <property type="entry name" value="Peptidase S8/S53 domain"/>
    <property type="match status" value="1"/>
</dbReference>
<evidence type="ECO:0000256" key="8">
    <source>
        <dbReference type="SAM" id="SignalP"/>
    </source>
</evidence>
<feature type="signal peptide" evidence="8">
    <location>
        <begin position="1"/>
        <end position="19"/>
    </location>
</feature>
<dbReference type="SUPFAM" id="SSF49299">
    <property type="entry name" value="PKD domain"/>
    <property type="match status" value="2"/>
</dbReference>
<name>A0A6N6M617_9FLAO</name>
<evidence type="ECO:0000256" key="1">
    <source>
        <dbReference type="ARBA" id="ARBA00011073"/>
    </source>
</evidence>
<keyword evidence="5 6" id="KW-0720">Serine protease</keyword>
<dbReference type="InterPro" id="IPR015500">
    <property type="entry name" value="Peptidase_S8_subtilisin-rel"/>
</dbReference>
<comment type="caution">
    <text evidence="10">The sequence shown here is derived from an EMBL/GenBank/DDBJ whole genome shotgun (WGS) entry which is preliminary data.</text>
</comment>
<evidence type="ECO:0000256" key="7">
    <source>
        <dbReference type="SAM" id="MobiDB-lite"/>
    </source>
</evidence>
<dbReference type="InterPro" id="IPR050131">
    <property type="entry name" value="Peptidase_S8_subtilisin-like"/>
</dbReference>
<dbReference type="OrthoDB" id="9792152at2"/>
<evidence type="ECO:0000313" key="10">
    <source>
        <dbReference type="EMBL" id="KAB1063740.1"/>
    </source>
</evidence>
<dbReference type="Proteomes" id="UP000435357">
    <property type="component" value="Unassembled WGS sequence"/>
</dbReference>